<feature type="binding site" description="axial binding residue" evidence="7">
    <location>
        <position position="475"/>
    </location>
    <ligand>
        <name>heme</name>
        <dbReference type="ChEBI" id="CHEBI:30413"/>
    </ligand>
    <ligandPart>
        <name>Fe</name>
        <dbReference type="ChEBI" id="CHEBI:18248"/>
    </ligandPart>
</feature>
<sequence length="539" mass="62480">MLCTTSILISQAPLSEDECLYSAHLDDMNMTTTVLLYGALGTALYTLYGVVWRLYISPVAHFPGSKLAAATFWYEFYYDVMKGGQYVYEIERMHRIYGPIIRINPYEIHINDNDLEFMSKLYPSVGHEVDKFWWSAGMFGTTVQTFGTIPHHLHKMRRAAFAKFFSPSYIRKLEPVLVDLVNTLIQKIEEGLDAGKTVNLVHAYSALTQDVVMEYCFSFSRNCLQEEKFAPQWYEWMQINCTFTPVIKQFPWLLPMLDKLPDWWVKSTDEAVWLIRKQQAEYAAQVRAVMRGGDQDKTSHVTIFHEILNEPSLPASEKTEFRMKNEARSLVGAGTLTSAHMLSLTTYWVLKDPEILEKLSKELVMAMPDALSPPSQQMFETLPYLNAVMDEGFRLSYGSMHRLSRSHPKDMLQYREWTIPTGTPVGYSTYMLHRNPVIFPEPEEFKPERWLNLEPAERQRLHLHLNNFGRGTRQCVGMRLAYAEIYLALGCLFRRLGNKMELYDTDYERDVAFVQDYFVPAPSRQSRGVRIKVREQSGT</sequence>
<proteinExistence type="inferred from homology"/>
<evidence type="ECO:0000313" key="11">
    <source>
        <dbReference type="Proteomes" id="UP000800038"/>
    </source>
</evidence>
<feature type="transmembrane region" description="Helical" evidence="9">
    <location>
        <begin position="34"/>
        <end position="56"/>
    </location>
</feature>
<dbReference type="OrthoDB" id="3945418at2759"/>
<dbReference type="InterPro" id="IPR002401">
    <property type="entry name" value="Cyt_P450_E_grp-I"/>
</dbReference>
<keyword evidence="5 7" id="KW-0408">Iron</keyword>
<keyword evidence="3 7" id="KW-0479">Metal-binding</keyword>
<comment type="similarity">
    <text evidence="2 8">Belongs to the cytochrome P450 family.</text>
</comment>
<evidence type="ECO:0000313" key="10">
    <source>
        <dbReference type="EMBL" id="KAF1947457.1"/>
    </source>
</evidence>
<evidence type="ECO:0000256" key="5">
    <source>
        <dbReference type="ARBA" id="ARBA00023004"/>
    </source>
</evidence>
<dbReference type="Proteomes" id="UP000800038">
    <property type="component" value="Unassembled WGS sequence"/>
</dbReference>
<dbReference type="Gene3D" id="1.10.630.10">
    <property type="entry name" value="Cytochrome P450"/>
    <property type="match status" value="1"/>
</dbReference>
<dbReference type="PROSITE" id="PS00086">
    <property type="entry name" value="CYTOCHROME_P450"/>
    <property type="match status" value="1"/>
</dbReference>
<keyword evidence="7 8" id="KW-0349">Heme</keyword>
<evidence type="ECO:0000256" key="2">
    <source>
        <dbReference type="ARBA" id="ARBA00010617"/>
    </source>
</evidence>
<dbReference type="PANTHER" id="PTHR24305:SF157">
    <property type="entry name" value="N-ACETYLTRYPTOPHAN 6-HYDROXYLASE IVOC-RELATED"/>
    <property type="match status" value="1"/>
</dbReference>
<evidence type="ECO:0000256" key="7">
    <source>
        <dbReference type="PIRSR" id="PIRSR602401-1"/>
    </source>
</evidence>
<evidence type="ECO:0000256" key="9">
    <source>
        <dbReference type="SAM" id="Phobius"/>
    </source>
</evidence>
<dbReference type="InterPro" id="IPR017972">
    <property type="entry name" value="Cyt_P450_CS"/>
</dbReference>
<name>A0A6A5TEY6_9PLEO</name>
<dbReference type="EMBL" id="ML975998">
    <property type="protein sequence ID" value="KAF1947457.1"/>
    <property type="molecule type" value="Genomic_DNA"/>
</dbReference>
<dbReference type="CDD" id="cd11062">
    <property type="entry name" value="CYP58-like"/>
    <property type="match status" value="1"/>
</dbReference>
<dbReference type="PANTHER" id="PTHR24305">
    <property type="entry name" value="CYTOCHROME P450"/>
    <property type="match status" value="1"/>
</dbReference>
<keyword evidence="4 8" id="KW-0560">Oxidoreductase</keyword>
<keyword evidence="9" id="KW-1133">Transmembrane helix</keyword>
<organism evidence="10 11">
    <name type="scientific">Clathrospora elynae</name>
    <dbReference type="NCBI Taxonomy" id="706981"/>
    <lineage>
        <taxon>Eukaryota</taxon>
        <taxon>Fungi</taxon>
        <taxon>Dikarya</taxon>
        <taxon>Ascomycota</taxon>
        <taxon>Pezizomycotina</taxon>
        <taxon>Dothideomycetes</taxon>
        <taxon>Pleosporomycetidae</taxon>
        <taxon>Pleosporales</taxon>
        <taxon>Diademaceae</taxon>
        <taxon>Clathrospora</taxon>
    </lineage>
</organism>
<evidence type="ECO:0000256" key="8">
    <source>
        <dbReference type="RuleBase" id="RU000461"/>
    </source>
</evidence>
<keyword evidence="11" id="KW-1185">Reference proteome</keyword>
<reference evidence="10" key="1">
    <citation type="journal article" date="2020" name="Stud. Mycol.">
        <title>101 Dothideomycetes genomes: a test case for predicting lifestyles and emergence of pathogens.</title>
        <authorList>
            <person name="Haridas S."/>
            <person name="Albert R."/>
            <person name="Binder M."/>
            <person name="Bloem J."/>
            <person name="Labutti K."/>
            <person name="Salamov A."/>
            <person name="Andreopoulos B."/>
            <person name="Baker S."/>
            <person name="Barry K."/>
            <person name="Bills G."/>
            <person name="Bluhm B."/>
            <person name="Cannon C."/>
            <person name="Castanera R."/>
            <person name="Culley D."/>
            <person name="Daum C."/>
            <person name="Ezra D."/>
            <person name="Gonzalez J."/>
            <person name="Henrissat B."/>
            <person name="Kuo A."/>
            <person name="Liang C."/>
            <person name="Lipzen A."/>
            <person name="Lutzoni F."/>
            <person name="Magnuson J."/>
            <person name="Mondo S."/>
            <person name="Nolan M."/>
            <person name="Ohm R."/>
            <person name="Pangilinan J."/>
            <person name="Park H.-J."/>
            <person name="Ramirez L."/>
            <person name="Alfaro M."/>
            <person name="Sun H."/>
            <person name="Tritt A."/>
            <person name="Yoshinaga Y."/>
            <person name="Zwiers L.-H."/>
            <person name="Turgeon B."/>
            <person name="Goodwin S."/>
            <person name="Spatafora J."/>
            <person name="Crous P."/>
            <person name="Grigoriev I."/>
        </authorList>
    </citation>
    <scope>NUCLEOTIDE SEQUENCE</scope>
    <source>
        <strain evidence="10">CBS 161.51</strain>
    </source>
</reference>
<comment type="cofactor">
    <cofactor evidence="1 7">
        <name>heme</name>
        <dbReference type="ChEBI" id="CHEBI:30413"/>
    </cofactor>
</comment>
<dbReference type="GO" id="GO:0005506">
    <property type="term" value="F:iron ion binding"/>
    <property type="evidence" value="ECO:0007669"/>
    <property type="project" value="InterPro"/>
</dbReference>
<dbReference type="AlphaFoldDB" id="A0A6A5TEY6"/>
<dbReference type="GO" id="GO:0020037">
    <property type="term" value="F:heme binding"/>
    <property type="evidence" value="ECO:0007669"/>
    <property type="project" value="InterPro"/>
</dbReference>
<keyword evidence="6 8" id="KW-0503">Monooxygenase</keyword>
<dbReference type="Pfam" id="PF00067">
    <property type="entry name" value="p450"/>
    <property type="match status" value="1"/>
</dbReference>
<dbReference type="GO" id="GO:0016705">
    <property type="term" value="F:oxidoreductase activity, acting on paired donors, with incorporation or reduction of molecular oxygen"/>
    <property type="evidence" value="ECO:0007669"/>
    <property type="project" value="InterPro"/>
</dbReference>
<dbReference type="InterPro" id="IPR001128">
    <property type="entry name" value="Cyt_P450"/>
</dbReference>
<keyword evidence="9" id="KW-0812">Transmembrane</keyword>
<dbReference type="PRINTS" id="PR00463">
    <property type="entry name" value="EP450I"/>
</dbReference>
<dbReference type="GO" id="GO:0004497">
    <property type="term" value="F:monooxygenase activity"/>
    <property type="evidence" value="ECO:0007669"/>
    <property type="project" value="UniProtKB-KW"/>
</dbReference>
<dbReference type="InterPro" id="IPR036396">
    <property type="entry name" value="Cyt_P450_sf"/>
</dbReference>
<evidence type="ECO:0000256" key="3">
    <source>
        <dbReference type="ARBA" id="ARBA00022723"/>
    </source>
</evidence>
<evidence type="ECO:0000256" key="4">
    <source>
        <dbReference type="ARBA" id="ARBA00023002"/>
    </source>
</evidence>
<evidence type="ECO:0000256" key="6">
    <source>
        <dbReference type="ARBA" id="ARBA00023033"/>
    </source>
</evidence>
<keyword evidence="9" id="KW-0472">Membrane</keyword>
<gene>
    <name evidence="10" type="ORF">EJ02DRAFT_391873</name>
</gene>
<protein>
    <submittedName>
        <fullName evidence="10">Benzoate 4-monooxygenase cytochrome P450</fullName>
    </submittedName>
</protein>
<accession>A0A6A5TEY6</accession>
<dbReference type="InterPro" id="IPR050121">
    <property type="entry name" value="Cytochrome_P450_monoxygenase"/>
</dbReference>
<dbReference type="SUPFAM" id="SSF48264">
    <property type="entry name" value="Cytochrome P450"/>
    <property type="match status" value="1"/>
</dbReference>
<evidence type="ECO:0000256" key="1">
    <source>
        <dbReference type="ARBA" id="ARBA00001971"/>
    </source>
</evidence>